<sequence length="49" mass="5124">MSAVSPAYDAASNSEESLVDESELFEADAQSAEVVKPRDGPLHTPASFA</sequence>
<feature type="region of interest" description="Disordered" evidence="1">
    <location>
        <begin position="1"/>
        <end position="49"/>
    </location>
</feature>
<proteinExistence type="predicted"/>
<gene>
    <name evidence="2" type="ORF">RCOM_0334700</name>
</gene>
<keyword evidence="3" id="KW-1185">Reference proteome</keyword>
<dbReference type="InParanoid" id="B9T9V7"/>
<name>B9T9V7_RICCO</name>
<feature type="compositionally biased region" description="Acidic residues" evidence="1">
    <location>
        <begin position="17"/>
        <end position="26"/>
    </location>
</feature>
<protein>
    <submittedName>
        <fullName evidence="2">Uncharacterized protein</fullName>
    </submittedName>
</protein>
<dbReference type="AlphaFoldDB" id="B9T9V7"/>
<accession>B9T9V7</accession>
<evidence type="ECO:0000313" key="3">
    <source>
        <dbReference type="Proteomes" id="UP000008311"/>
    </source>
</evidence>
<dbReference type="EMBL" id="EQ975470">
    <property type="protein sequence ID" value="EEF27360.1"/>
    <property type="molecule type" value="Genomic_DNA"/>
</dbReference>
<dbReference type="Proteomes" id="UP000008311">
    <property type="component" value="Unassembled WGS sequence"/>
</dbReference>
<reference evidence="3" key="1">
    <citation type="journal article" date="2010" name="Nat. Biotechnol.">
        <title>Draft genome sequence of the oilseed species Ricinus communis.</title>
        <authorList>
            <person name="Chan A.P."/>
            <person name="Crabtree J."/>
            <person name="Zhao Q."/>
            <person name="Lorenzi H."/>
            <person name="Orvis J."/>
            <person name="Puiu D."/>
            <person name="Melake-Berhan A."/>
            <person name="Jones K.M."/>
            <person name="Redman J."/>
            <person name="Chen G."/>
            <person name="Cahoon E.B."/>
            <person name="Gedil M."/>
            <person name="Stanke M."/>
            <person name="Haas B.J."/>
            <person name="Wortman J.R."/>
            <person name="Fraser-Liggett C.M."/>
            <person name="Ravel J."/>
            <person name="Rabinowicz P.D."/>
        </authorList>
    </citation>
    <scope>NUCLEOTIDE SEQUENCE [LARGE SCALE GENOMIC DNA]</scope>
    <source>
        <strain evidence="3">cv. Hale</strain>
    </source>
</reference>
<organism evidence="2 3">
    <name type="scientific">Ricinus communis</name>
    <name type="common">Castor bean</name>
    <dbReference type="NCBI Taxonomy" id="3988"/>
    <lineage>
        <taxon>Eukaryota</taxon>
        <taxon>Viridiplantae</taxon>
        <taxon>Streptophyta</taxon>
        <taxon>Embryophyta</taxon>
        <taxon>Tracheophyta</taxon>
        <taxon>Spermatophyta</taxon>
        <taxon>Magnoliopsida</taxon>
        <taxon>eudicotyledons</taxon>
        <taxon>Gunneridae</taxon>
        <taxon>Pentapetalae</taxon>
        <taxon>rosids</taxon>
        <taxon>fabids</taxon>
        <taxon>Malpighiales</taxon>
        <taxon>Euphorbiaceae</taxon>
        <taxon>Acalyphoideae</taxon>
        <taxon>Acalypheae</taxon>
        <taxon>Ricinus</taxon>
    </lineage>
</organism>
<evidence type="ECO:0000256" key="1">
    <source>
        <dbReference type="SAM" id="MobiDB-lite"/>
    </source>
</evidence>
<evidence type="ECO:0000313" key="2">
    <source>
        <dbReference type="EMBL" id="EEF27360.1"/>
    </source>
</evidence>